<dbReference type="InterPro" id="IPR022535">
    <property type="entry name" value="Golgi_pH-regulator_cons_dom"/>
</dbReference>
<keyword evidence="9" id="KW-1185">Reference proteome</keyword>
<name>R4X6L3_TAPDE</name>
<evidence type="ECO:0000256" key="2">
    <source>
        <dbReference type="ARBA" id="ARBA00022692"/>
    </source>
</evidence>
<evidence type="ECO:0000259" key="6">
    <source>
        <dbReference type="Pfam" id="PF12430"/>
    </source>
</evidence>
<dbReference type="Pfam" id="PF12537">
    <property type="entry name" value="GPHR_N"/>
    <property type="match status" value="1"/>
</dbReference>
<evidence type="ECO:0000259" key="7">
    <source>
        <dbReference type="Pfam" id="PF12537"/>
    </source>
</evidence>
<organism evidence="8 9">
    <name type="scientific">Taphrina deformans (strain PYCC 5710 / ATCC 11124 / CBS 356.35 / IMI 108563 / JCM 9778 / NBRC 8474)</name>
    <name type="common">Peach leaf curl fungus</name>
    <name type="synonym">Lalaria deformans</name>
    <dbReference type="NCBI Taxonomy" id="1097556"/>
    <lineage>
        <taxon>Eukaryota</taxon>
        <taxon>Fungi</taxon>
        <taxon>Dikarya</taxon>
        <taxon>Ascomycota</taxon>
        <taxon>Taphrinomycotina</taxon>
        <taxon>Taphrinomycetes</taxon>
        <taxon>Taphrinales</taxon>
        <taxon>Taphrinaceae</taxon>
        <taxon>Taphrina</taxon>
    </lineage>
</organism>
<dbReference type="PANTHER" id="PTHR15948">
    <property type="entry name" value="G-PROTEIN COUPLED RECEPTOR 89-RELATED"/>
    <property type="match status" value="1"/>
</dbReference>
<evidence type="ECO:0000256" key="5">
    <source>
        <dbReference type="SAM" id="Phobius"/>
    </source>
</evidence>
<gene>
    <name evidence="8" type="ORF">TAPDE_000416</name>
</gene>
<comment type="subcellular location">
    <subcellularLocation>
        <location evidence="1">Membrane</location>
        <topology evidence="1">Multi-pass membrane protein</topology>
    </subcellularLocation>
</comment>
<reference evidence="8 9" key="1">
    <citation type="journal article" date="2013" name="MBio">
        <title>Genome sequencing of the plant pathogen Taphrina deformans, the causal agent of peach leaf curl.</title>
        <authorList>
            <person name="Cisse O.H."/>
            <person name="Almeida J.M.G.C.F."/>
            <person name="Fonseca A."/>
            <person name="Kumar A.A."/>
            <person name="Salojaervi J."/>
            <person name="Overmyer K."/>
            <person name="Hauser P.M."/>
            <person name="Pagni M."/>
        </authorList>
    </citation>
    <scope>NUCLEOTIDE SEQUENCE [LARGE SCALE GENOMIC DNA]</scope>
    <source>
        <strain evidence="9">PYCC 5710 / ATCC 11124 / CBS 356.35 / IMI 108563 / JCM 9778 / NBRC 8474</strain>
    </source>
</reference>
<keyword evidence="3 5" id="KW-1133">Transmembrane helix</keyword>
<dbReference type="PANTHER" id="PTHR15948:SF0">
    <property type="entry name" value="GOLGI PH REGULATOR A-RELATED"/>
    <property type="match status" value="1"/>
</dbReference>
<dbReference type="GO" id="GO:0016020">
    <property type="term" value="C:membrane"/>
    <property type="evidence" value="ECO:0007669"/>
    <property type="project" value="UniProtKB-SubCell"/>
</dbReference>
<evidence type="ECO:0000256" key="3">
    <source>
        <dbReference type="ARBA" id="ARBA00022989"/>
    </source>
</evidence>
<dbReference type="Pfam" id="PF12430">
    <property type="entry name" value="ABA_GPCR"/>
    <property type="match status" value="1"/>
</dbReference>
<feature type="transmembrane region" description="Helical" evidence="5">
    <location>
        <begin position="144"/>
        <end position="177"/>
    </location>
</feature>
<accession>R4X6L3</accession>
<feature type="transmembrane region" description="Helical" evidence="5">
    <location>
        <begin position="83"/>
        <end position="102"/>
    </location>
</feature>
<evidence type="ECO:0008006" key="10">
    <source>
        <dbReference type="Google" id="ProtNLM"/>
    </source>
</evidence>
<evidence type="ECO:0000256" key="1">
    <source>
        <dbReference type="ARBA" id="ARBA00004141"/>
    </source>
</evidence>
<dbReference type="AlphaFoldDB" id="R4X6L3"/>
<evidence type="ECO:0000313" key="8">
    <source>
        <dbReference type="EMBL" id="CCG80785.1"/>
    </source>
</evidence>
<feature type="domain" description="Golgi pH regulator conserved" evidence="7">
    <location>
        <begin position="145"/>
        <end position="205"/>
    </location>
</feature>
<feature type="transmembrane region" description="Helical" evidence="5">
    <location>
        <begin position="369"/>
        <end position="394"/>
    </location>
</feature>
<dbReference type="EMBL" id="CAHR02000011">
    <property type="protein sequence ID" value="CCG80785.1"/>
    <property type="molecule type" value="Genomic_DNA"/>
</dbReference>
<evidence type="ECO:0000313" key="9">
    <source>
        <dbReference type="Proteomes" id="UP000013776"/>
    </source>
</evidence>
<feature type="transmembrane region" description="Helical" evidence="5">
    <location>
        <begin position="334"/>
        <end position="357"/>
    </location>
</feature>
<evidence type="ECO:0000256" key="4">
    <source>
        <dbReference type="ARBA" id="ARBA00023136"/>
    </source>
</evidence>
<dbReference type="Proteomes" id="UP000013776">
    <property type="component" value="Unassembled WGS sequence"/>
</dbReference>
<keyword evidence="4 5" id="KW-0472">Membrane</keyword>
<protein>
    <recommendedName>
        <fullName evidence="10">Golgi pH regulator</fullName>
    </recommendedName>
</protein>
<dbReference type="OrthoDB" id="264392at2759"/>
<dbReference type="VEuPathDB" id="FungiDB:TAPDE_000416"/>
<feature type="transmembrane region" description="Helical" evidence="5">
    <location>
        <begin position="14"/>
        <end position="34"/>
    </location>
</feature>
<dbReference type="InterPro" id="IPR025969">
    <property type="entry name" value="ABA_GPCR_dom"/>
</dbReference>
<dbReference type="InterPro" id="IPR015672">
    <property type="entry name" value="GPHR/GTG"/>
</dbReference>
<feature type="transmembrane region" description="Helical" evidence="5">
    <location>
        <begin position="46"/>
        <end position="63"/>
    </location>
</feature>
<feature type="domain" description="Abscisic acid G-protein coupled receptor-like" evidence="6">
    <location>
        <begin position="268"/>
        <end position="435"/>
    </location>
</feature>
<feature type="transmembrane region" description="Helical" evidence="5">
    <location>
        <begin position="114"/>
        <end position="132"/>
    </location>
</feature>
<feature type="transmembrane region" description="Helical" evidence="5">
    <location>
        <begin position="414"/>
        <end position="434"/>
    </location>
</feature>
<proteinExistence type="predicted"/>
<keyword evidence="2 5" id="KW-0812">Transmembrane</keyword>
<dbReference type="eggNOG" id="KOG2417">
    <property type="taxonomic scope" value="Eukaryota"/>
</dbReference>
<sequence length="455" mass="50406">MACNWETINASTCALSLLALFITLSYKQALPVFISELDSTPRAVKAAFAITSGLSVLVFYLIWAEFGDWIPSIRATVWHSSIISLLVLMIVVLPIMLDYSYFSDGTGITNRYKVFFTLLTFATQLYVFYAIGNILPRDVTKSQTFLVACVLRIGFLGISAIALVSAFGAMSACYNLFSRKRIVSEFELARLKQSSDSSAEHIEAKVRLIKKLEAREAETAGIVARFMGSPSSQELVAAQTDLCTLQDLHNSLLADLMAAQAAFDDQNRNKTTGGVLFRAFDVVFVIYCVYRICTTVWNLTPWKSESSDPVSQLLALIAAHYDENIDREMWARSIGFMLSGIVILGSLRACLLVLARMSKVLPRLINQQSMALVFALLIGLYNVATAIVLCRNLPLTFGHSIRNNLGASLDQSRFDVWFDGVFLVSCLLTALILFGQQKLAGLEIDDPRTESEKRV</sequence>
<comment type="caution">
    <text evidence="8">The sequence shown here is derived from an EMBL/GenBank/DDBJ whole genome shotgun (WGS) entry which is preliminary data.</text>
</comment>